<dbReference type="PROSITE" id="PS51186">
    <property type="entry name" value="GNAT"/>
    <property type="match status" value="1"/>
</dbReference>
<proteinExistence type="predicted"/>
<keyword evidence="3" id="KW-1185">Reference proteome</keyword>
<dbReference type="InterPro" id="IPR016181">
    <property type="entry name" value="Acyl_CoA_acyltransferase"/>
</dbReference>
<protein>
    <submittedName>
        <fullName evidence="2">GNAT family N-acetyltransferase</fullName>
    </submittedName>
</protein>
<name>A0ABU8DMA6_ERWAP</name>
<dbReference type="CDD" id="cd04301">
    <property type="entry name" value="NAT_SF"/>
    <property type="match status" value="1"/>
</dbReference>
<gene>
    <name evidence="2" type="ORF">V8N49_23820</name>
</gene>
<sequence>MKPQIELRSETSDLILAKIIDNESRGLLADLSLQPTLITPFMGISQEKYDKCLSYIAKILITCYQTGEMKLIVNSDGVSLNGYALFFQHPDSQFADYCHKIFVYESERKKGIGSALLSQLLDFSPKLSLLCSPELIPFYEKAGMQFGGYFEVPTHSDDFRLTKNMYQGLAVLNSTGDSVPTPIFMLNNNDVNHLLSLIGQ</sequence>
<dbReference type="InterPro" id="IPR000182">
    <property type="entry name" value="GNAT_dom"/>
</dbReference>
<feature type="domain" description="N-acetyltransferase" evidence="1">
    <location>
        <begin position="5"/>
        <end position="166"/>
    </location>
</feature>
<reference evidence="2 3" key="1">
    <citation type="submission" date="2024-02" db="EMBL/GenBank/DDBJ databases">
        <title>First report Erwinia aphidicola in onion in Chile.</title>
        <authorList>
            <person name="Valenzuela M."/>
            <person name="Pena M."/>
            <person name="Dutta B."/>
        </authorList>
    </citation>
    <scope>NUCLEOTIDE SEQUENCE [LARGE SCALE GENOMIC DNA]</scope>
    <source>
        <strain evidence="2 3">QCJ3A</strain>
    </source>
</reference>
<comment type="caution">
    <text evidence="2">The sequence shown here is derived from an EMBL/GenBank/DDBJ whole genome shotgun (WGS) entry which is preliminary data.</text>
</comment>
<accession>A0ABU8DMA6</accession>
<organism evidence="2 3">
    <name type="scientific">Erwinia aphidicola</name>
    <dbReference type="NCBI Taxonomy" id="68334"/>
    <lineage>
        <taxon>Bacteria</taxon>
        <taxon>Pseudomonadati</taxon>
        <taxon>Pseudomonadota</taxon>
        <taxon>Gammaproteobacteria</taxon>
        <taxon>Enterobacterales</taxon>
        <taxon>Erwiniaceae</taxon>
        <taxon>Erwinia</taxon>
    </lineage>
</organism>
<dbReference type="SUPFAM" id="SSF55729">
    <property type="entry name" value="Acyl-CoA N-acyltransferases (Nat)"/>
    <property type="match status" value="1"/>
</dbReference>
<evidence type="ECO:0000313" key="2">
    <source>
        <dbReference type="EMBL" id="MEI2684644.1"/>
    </source>
</evidence>
<evidence type="ECO:0000313" key="3">
    <source>
        <dbReference type="Proteomes" id="UP001306592"/>
    </source>
</evidence>
<dbReference type="RefSeq" id="WP_336204485.1">
    <property type="nucleotide sequence ID" value="NZ_JBANEI010000037.1"/>
</dbReference>
<dbReference type="Proteomes" id="UP001306592">
    <property type="component" value="Unassembled WGS sequence"/>
</dbReference>
<dbReference type="Gene3D" id="3.40.630.30">
    <property type="match status" value="1"/>
</dbReference>
<evidence type="ECO:0000259" key="1">
    <source>
        <dbReference type="PROSITE" id="PS51186"/>
    </source>
</evidence>
<dbReference type="EMBL" id="JBANEI010000037">
    <property type="protein sequence ID" value="MEI2684644.1"/>
    <property type="molecule type" value="Genomic_DNA"/>
</dbReference>
<dbReference type="Pfam" id="PF00583">
    <property type="entry name" value="Acetyltransf_1"/>
    <property type="match status" value="1"/>
</dbReference>